<dbReference type="AlphaFoldDB" id="A0A9W4U5H3"/>
<evidence type="ECO:0000313" key="3">
    <source>
        <dbReference type="Proteomes" id="UP001152607"/>
    </source>
</evidence>
<protein>
    <submittedName>
        <fullName evidence="2">Uncharacterized protein</fullName>
    </submittedName>
</protein>
<reference evidence="2" key="1">
    <citation type="submission" date="2023-01" db="EMBL/GenBank/DDBJ databases">
        <authorList>
            <person name="Van Ghelder C."/>
            <person name="Rancurel C."/>
        </authorList>
    </citation>
    <scope>NUCLEOTIDE SEQUENCE</scope>
    <source>
        <strain evidence="2">CNCM I-4278</strain>
    </source>
</reference>
<proteinExistence type="predicted"/>
<accession>A0A9W4U5H3</accession>
<evidence type="ECO:0000313" key="2">
    <source>
        <dbReference type="EMBL" id="CAI6271892.1"/>
    </source>
</evidence>
<comment type="caution">
    <text evidence="2">The sequence shown here is derived from an EMBL/GenBank/DDBJ whole genome shotgun (WGS) entry which is preliminary data.</text>
</comment>
<dbReference type="EMBL" id="CAOQHR010000001">
    <property type="protein sequence ID" value="CAI6271892.1"/>
    <property type="molecule type" value="Genomic_DNA"/>
</dbReference>
<keyword evidence="3" id="KW-1185">Reference proteome</keyword>
<feature type="compositionally biased region" description="Low complexity" evidence="1">
    <location>
        <begin position="38"/>
        <end position="47"/>
    </location>
</feature>
<name>A0A9W4U5H3_9PLEO</name>
<sequence>MTTTLQNTRVLGKTVYNLAPPVTEPGTQTLSTRRRSSSPKAAAGSSAHDTFFPLFPCDSTPPLWTLATSHKVYSSEADSVEHMYFGIFVGTQQNRTELNCCPTHMSKTQY</sequence>
<gene>
    <name evidence="2" type="ORF">PDIGIT_LOCUS1757</name>
</gene>
<evidence type="ECO:0000256" key="1">
    <source>
        <dbReference type="SAM" id="MobiDB-lite"/>
    </source>
</evidence>
<feature type="region of interest" description="Disordered" evidence="1">
    <location>
        <begin position="16"/>
        <end position="48"/>
    </location>
</feature>
<dbReference type="Proteomes" id="UP001152607">
    <property type="component" value="Unassembled WGS sequence"/>
</dbReference>
<organism evidence="2 3">
    <name type="scientific">Periconia digitata</name>
    <dbReference type="NCBI Taxonomy" id="1303443"/>
    <lineage>
        <taxon>Eukaryota</taxon>
        <taxon>Fungi</taxon>
        <taxon>Dikarya</taxon>
        <taxon>Ascomycota</taxon>
        <taxon>Pezizomycotina</taxon>
        <taxon>Dothideomycetes</taxon>
        <taxon>Pleosporomycetidae</taxon>
        <taxon>Pleosporales</taxon>
        <taxon>Massarineae</taxon>
        <taxon>Periconiaceae</taxon>
        <taxon>Periconia</taxon>
    </lineage>
</organism>